<dbReference type="InterPro" id="IPR002880">
    <property type="entry name" value="Pyrv_Fd/Flavodoxin_OxRdtase_N"/>
</dbReference>
<dbReference type="PANTHER" id="PTHR32154">
    <property type="entry name" value="PYRUVATE-FLAVODOXIN OXIDOREDUCTASE-RELATED"/>
    <property type="match status" value="1"/>
</dbReference>
<dbReference type="InterPro" id="IPR009014">
    <property type="entry name" value="Transketo_C/PFOR_II"/>
</dbReference>
<sequence>MSVMVQESQAEQVEQLIINDFNINVATVNGSGSQTSNNMLIRSLYKMGIPVTGKNLFPSNIQGLPTWYNIRLSKDGYLARRERVEIMICMNGATVAEDMESVVPGGIILYDDSLPIANHRKDVKYYPMPVRNLVKAANLPYNLQRYVANMVYVGVAAYLLEIEMDEIKAALAWNFGGKTKPIELNWSMVTAAYDWAKANLVNDQPYRVRRMSGFNEGTLLVDGNTAAALGAIYNGFTFASWYPITPSSSLAEALTKYAAELRHDPETGAATYAIVQAEDELAAIGMVLGAGWAGARAMTATSGPGISLMAEFVGYGYFAEIPAVIWDVQRMGPSTGLPTRTSQGDILAAYTLSHGDGKHPVLFPADPTECFEMAGIAFDLAERLQTPVFVLSDLDIGMNLWITKEFTYPDKPMDRGKVLTAEELAQFKEKHGGQRWGRYLDVDGDGIPYRTLPGTDHPAAAYFTRGTGHTEYATYSERPEDWEKNIKRLARKFETAAKLVPGPVVDEVEGARVGIISVGSNHPAIVEARDRLREQGLETSYLRLRALPINGEVRRFVEKYDRVYVVENNRDGQLHEILLVELHDLGNRMISVSKCDGLPLSARWITEQIANREGISK</sequence>
<dbReference type="NCBIfam" id="TIGR03710">
    <property type="entry name" value="OAFO_sf"/>
    <property type="match status" value="1"/>
</dbReference>
<dbReference type="SUPFAM" id="SSF52922">
    <property type="entry name" value="TK C-terminal domain-like"/>
    <property type="match status" value="1"/>
</dbReference>
<dbReference type="InterPro" id="IPR019752">
    <property type="entry name" value="Pyrv/ketoisovalerate_OxRed_cat"/>
</dbReference>
<dbReference type="AlphaFoldDB" id="A0A7C1JIP9"/>
<dbReference type="EMBL" id="DSMG01000133">
    <property type="protein sequence ID" value="HDX32421.1"/>
    <property type="molecule type" value="Genomic_DNA"/>
</dbReference>
<evidence type="ECO:0000259" key="3">
    <source>
        <dbReference type="Pfam" id="PF01855"/>
    </source>
</evidence>
<dbReference type="InterPro" id="IPR002869">
    <property type="entry name" value="Pyrv_flavodox_OxRed_cen"/>
</dbReference>
<dbReference type="InterPro" id="IPR029061">
    <property type="entry name" value="THDP-binding"/>
</dbReference>
<dbReference type="InterPro" id="IPR022367">
    <property type="entry name" value="2-oxoacid/accept_OxRdtase_asu"/>
</dbReference>
<dbReference type="Gene3D" id="3.40.50.920">
    <property type="match status" value="1"/>
</dbReference>
<evidence type="ECO:0000256" key="1">
    <source>
        <dbReference type="ARBA" id="ARBA00023002"/>
    </source>
</evidence>
<accession>A0A7C1JIP9</accession>
<organism evidence="4">
    <name type="scientific">Caldilinea aerophila</name>
    <dbReference type="NCBI Taxonomy" id="133453"/>
    <lineage>
        <taxon>Bacteria</taxon>
        <taxon>Bacillati</taxon>
        <taxon>Chloroflexota</taxon>
        <taxon>Caldilineae</taxon>
        <taxon>Caldilineales</taxon>
        <taxon>Caldilineaceae</taxon>
        <taxon>Caldilinea</taxon>
    </lineage>
</organism>
<keyword evidence="1" id="KW-0560">Oxidoreductase</keyword>
<dbReference type="GO" id="GO:0006979">
    <property type="term" value="P:response to oxidative stress"/>
    <property type="evidence" value="ECO:0007669"/>
    <property type="project" value="TreeGrafter"/>
</dbReference>
<dbReference type="SUPFAM" id="SSF52518">
    <property type="entry name" value="Thiamin diphosphate-binding fold (THDP-binding)"/>
    <property type="match status" value="1"/>
</dbReference>
<name>A0A7C1JIP9_9CHLR</name>
<evidence type="ECO:0000259" key="2">
    <source>
        <dbReference type="Pfam" id="PF01558"/>
    </source>
</evidence>
<dbReference type="InterPro" id="IPR050722">
    <property type="entry name" value="Pyruvate:ferred/Flavod_OxRd"/>
</dbReference>
<dbReference type="CDD" id="cd07034">
    <property type="entry name" value="TPP_PYR_PFOR_IOR-alpha_like"/>
    <property type="match status" value="1"/>
</dbReference>
<dbReference type="Gene3D" id="3.40.920.10">
    <property type="entry name" value="Pyruvate-ferredoxin oxidoreductase, PFOR, domain III"/>
    <property type="match status" value="1"/>
</dbReference>
<dbReference type="GO" id="GO:0016903">
    <property type="term" value="F:oxidoreductase activity, acting on the aldehyde or oxo group of donors"/>
    <property type="evidence" value="ECO:0007669"/>
    <property type="project" value="InterPro"/>
</dbReference>
<gene>
    <name evidence="4" type="ORF">ENQ20_13180</name>
</gene>
<feature type="domain" description="Pyruvate flavodoxin/ferredoxin oxidoreductase pyrimidine binding" evidence="3">
    <location>
        <begin position="230"/>
        <end position="394"/>
    </location>
</feature>
<proteinExistence type="predicted"/>
<comment type="caution">
    <text evidence="4">The sequence shown here is derived from an EMBL/GenBank/DDBJ whole genome shotgun (WGS) entry which is preliminary data.</text>
</comment>
<dbReference type="PANTHER" id="PTHR32154:SF29">
    <property type="entry name" value="BLR6743 PROTEIN"/>
    <property type="match status" value="1"/>
</dbReference>
<dbReference type="Gene3D" id="3.40.50.970">
    <property type="match status" value="1"/>
</dbReference>
<dbReference type="FunFam" id="3.40.50.970:FF:000022">
    <property type="entry name" value="2-oxoglutarate ferredoxin oxidoreductase alpha subunit"/>
    <property type="match status" value="1"/>
</dbReference>
<feature type="domain" description="Pyruvate/ketoisovalerate oxidoreductase catalytic" evidence="2">
    <location>
        <begin position="30"/>
        <end position="194"/>
    </location>
</feature>
<protein>
    <submittedName>
        <fullName evidence="4">2-oxoacid:acceptor oxidoreductase subunit alpha</fullName>
    </submittedName>
</protein>
<dbReference type="Pfam" id="PF01855">
    <property type="entry name" value="POR_N"/>
    <property type="match status" value="1"/>
</dbReference>
<reference evidence="4" key="1">
    <citation type="journal article" date="2020" name="mSystems">
        <title>Genome- and Community-Level Interaction Insights into Carbon Utilization and Element Cycling Functions of Hydrothermarchaeota in Hydrothermal Sediment.</title>
        <authorList>
            <person name="Zhou Z."/>
            <person name="Liu Y."/>
            <person name="Xu W."/>
            <person name="Pan J."/>
            <person name="Luo Z.H."/>
            <person name="Li M."/>
        </authorList>
    </citation>
    <scope>NUCLEOTIDE SEQUENCE [LARGE SCALE GENOMIC DNA]</scope>
    <source>
        <strain evidence="4">SpSt-289</strain>
    </source>
</reference>
<dbReference type="Pfam" id="PF01558">
    <property type="entry name" value="POR"/>
    <property type="match status" value="1"/>
</dbReference>
<evidence type="ECO:0000313" key="4">
    <source>
        <dbReference type="EMBL" id="HDX32421.1"/>
    </source>
</evidence>
<dbReference type="SUPFAM" id="SSF53323">
    <property type="entry name" value="Pyruvate-ferredoxin oxidoreductase, PFOR, domain III"/>
    <property type="match status" value="1"/>
</dbReference>